<dbReference type="InterPro" id="IPR002730">
    <property type="entry name" value="Rpp29/RNP1"/>
</dbReference>
<dbReference type="Pfam" id="PF01868">
    <property type="entry name" value="RNase_P-MRP_p29"/>
    <property type="match status" value="1"/>
</dbReference>
<dbReference type="InterPro" id="IPR023534">
    <property type="entry name" value="Rof/RNase_P-like"/>
</dbReference>
<accession>A0A830GTP3</accession>
<evidence type="ECO:0000313" key="1">
    <source>
        <dbReference type="EMBL" id="GGP20001.1"/>
    </source>
</evidence>
<reference evidence="1" key="2">
    <citation type="submission" date="2020-09" db="EMBL/GenBank/DDBJ databases">
        <authorList>
            <person name="Sun Q."/>
            <person name="Ohkuma M."/>
        </authorList>
    </citation>
    <scope>NUCLEOTIDE SEQUENCE</scope>
    <source>
        <strain evidence="1">JCM 10088</strain>
    </source>
</reference>
<gene>
    <name evidence="1" type="ORF">GCM10007981_06160</name>
</gene>
<dbReference type="Proteomes" id="UP000610960">
    <property type="component" value="Unassembled WGS sequence"/>
</dbReference>
<dbReference type="Gene3D" id="2.30.30.210">
    <property type="entry name" value="Ribonuclease P/MRP, subunit p29"/>
    <property type="match status" value="1"/>
</dbReference>
<dbReference type="AlphaFoldDB" id="A0A830GTP3"/>
<keyword evidence="2" id="KW-1185">Reference proteome</keyword>
<name>A0A830GTP3_9CREN</name>
<dbReference type="GO" id="GO:0003723">
    <property type="term" value="F:RNA binding"/>
    <property type="evidence" value="ECO:0007669"/>
    <property type="project" value="InterPro"/>
</dbReference>
<dbReference type="OrthoDB" id="26493at2157"/>
<proteinExistence type="predicted"/>
<dbReference type="SUPFAM" id="SSF101744">
    <property type="entry name" value="Rof/RNase P subunit-like"/>
    <property type="match status" value="1"/>
</dbReference>
<dbReference type="GO" id="GO:0001682">
    <property type="term" value="P:tRNA 5'-leader removal"/>
    <property type="evidence" value="ECO:0007669"/>
    <property type="project" value="InterPro"/>
</dbReference>
<dbReference type="EMBL" id="BMNL01000001">
    <property type="protein sequence ID" value="GGP20001.1"/>
    <property type="molecule type" value="Genomic_DNA"/>
</dbReference>
<evidence type="ECO:0000313" key="2">
    <source>
        <dbReference type="Proteomes" id="UP000610960"/>
    </source>
</evidence>
<dbReference type="GO" id="GO:0030677">
    <property type="term" value="C:ribonuclease P complex"/>
    <property type="evidence" value="ECO:0007669"/>
    <property type="project" value="InterPro"/>
</dbReference>
<dbReference type="RefSeq" id="WP_188595960.1">
    <property type="nucleotide sequence ID" value="NZ_BMNL01000001.1"/>
</dbReference>
<comment type="caution">
    <text evidence="1">The sequence shown here is derived from an EMBL/GenBank/DDBJ whole genome shotgun (WGS) entry which is preliminary data.</text>
</comment>
<organism evidence="1 2">
    <name type="scientific">Thermocladium modestius</name>
    <dbReference type="NCBI Taxonomy" id="62609"/>
    <lineage>
        <taxon>Archaea</taxon>
        <taxon>Thermoproteota</taxon>
        <taxon>Thermoprotei</taxon>
        <taxon>Thermoproteales</taxon>
        <taxon>Thermoproteaceae</taxon>
        <taxon>Thermocladium</taxon>
    </lineage>
</organism>
<protein>
    <submittedName>
        <fullName evidence="1">Uncharacterized protein</fullName>
    </submittedName>
</protein>
<reference evidence="1" key="1">
    <citation type="journal article" date="2014" name="Int. J. Syst. Evol. Microbiol.">
        <title>Complete genome sequence of Corynebacterium casei LMG S-19264T (=DSM 44701T), isolated from a smear-ripened cheese.</title>
        <authorList>
            <consortium name="US DOE Joint Genome Institute (JGI-PGF)"/>
            <person name="Walter F."/>
            <person name="Albersmeier A."/>
            <person name="Kalinowski J."/>
            <person name="Ruckert C."/>
        </authorList>
    </citation>
    <scope>NUCLEOTIDE SEQUENCE</scope>
    <source>
        <strain evidence="1">JCM 10088</strain>
    </source>
</reference>
<dbReference type="InterPro" id="IPR036980">
    <property type="entry name" value="RNase_P/MRP_Rpp29_sf"/>
</dbReference>
<sequence>MLVETAKCLNPYMNGIRGLIVERRRNSFLILTPTGALKVVPKGHCWFYVYRGNCVRLERDPSP</sequence>